<dbReference type="KEGG" id="csur:N24_0433"/>
<evidence type="ECO:0000256" key="1">
    <source>
        <dbReference type="SAM" id="Phobius"/>
    </source>
</evidence>
<dbReference type="EMBL" id="AP017369">
    <property type="protein sequence ID" value="BAU94695.1"/>
    <property type="molecule type" value="Genomic_DNA"/>
</dbReference>
<dbReference type="NCBIfam" id="TIGR03816">
    <property type="entry name" value="tadE_like_DECH"/>
    <property type="match status" value="1"/>
</dbReference>
<evidence type="ECO:0000313" key="3">
    <source>
        <dbReference type="Proteomes" id="UP000218244"/>
    </source>
</evidence>
<sequence>MQFSRWKTNDDGYITVASAGCAAIMISLLIVLAWQAGNLVAREQAQVAADVSAVAGAYVLARGELAAAACSVAQETALANDAEVENCTIEGEDLTLTINVRGQQAQAKAGPL</sequence>
<proteinExistence type="predicted"/>
<gene>
    <name evidence="2" type="ORF">N24_0433</name>
</gene>
<dbReference type="Proteomes" id="UP000218244">
    <property type="component" value="Chromosome"/>
</dbReference>
<dbReference type="InterPro" id="IPR021202">
    <property type="entry name" value="Rv3654c-like"/>
</dbReference>
<keyword evidence="1" id="KW-0472">Membrane</keyword>
<dbReference type="AlphaFoldDB" id="A0A160PN66"/>
<name>A0A160PN66_9CORY</name>
<keyword evidence="1" id="KW-1133">Transmembrane helix</keyword>
<accession>A0A160PN66</accession>
<protein>
    <submittedName>
        <fullName evidence="2">Uncharacterized protein</fullName>
    </submittedName>
</protein>
<evidence type="ECO:0000313" key="2">
    <source>
        <dbReference type="EMBL" id="BAU94695.1"/>
    </source>
</evidence>
<keyword evidence="3" id="KW-1185">Reference proteome</keyword>
<organism evidence="2 3">
    <name type="scientific">Corynebacterium suranareeae</name>
    <dbReference type="NCBI Taxonomy" id="2506452"/>
    <lineage>
        <taxon>Bacteria</taxon>
        <taxon>Bacillati</taxon>
        <taxon>Actinomycetota</taxon>
        <taxon>Actinomycetes</taxon>
        <taxon>Mycobacteriales</taxon>
        <taxon>Corynebacteriaceae</taxon>
        <taxon>Corynebacterium</taxon>
    </lineage>
</organism>
<keyword evidence="1" id="KW-0812">Transmembrane</keyword>
<feature type="transmembrane region" description="Helical" evidence="1">
    <location>
        <begin position="12"/>
        <end position="34"/>
    </location>
</feature>
<reference evidence="2 3" key="1">
    <citation type="submission" date="2016-02" db="EMBL/GenBank/DDBJ databases">
        <title>Corynebacterium glutamicum N24 whole genome sequencing project.</title>
        <authorList>
            <person name="Matsutani M."/>
            <person name="Nangtapong N."/>
            <person name="Yakushi T."/>
            <person name="Matsushita K."/>
        </authorList>
    </citation>
    <scope>NUCLEOTIDE SEQUENCE [LARGE SCALE GENOMIC DNA]</scope>
    <source>
        <strain evidence="2 3">N24</strain>
    </source>
</reference>
<dbReference type="RefSeq" id="WP_231910832.1">
    <property type="nucleotide sequence ID" value="NZ_AP017369.1"/>
</dbReference>